<name>A0AA95SQ74_9BURK</name>
<organism evidence="2 3">
    <name type="scientific">Paucibacter sediminis</name>
    <dbReference type="NCBI Taxonomy" id="3019553"/>
    <lineage>
        <taxon>Bacteria</taxon>
        <taxon>Pseudomonadati</taxon>
        <taxon>Pseudomonadota</taxon>
        <taxon>Betaproteobacteria</taxon>
        <taxon>Burkholderiales</taxon>
        <taxon>Sphaerotilaceae</taxon>
        <taxon>Roseateles</taxon>
    </lineage>
</organism>
<gene>
    <name evidence="2" type="ORF">PFX98_23170</name>
</gene>
<dbReference type="EMBL" id="CP116346">
    <property type="protein sequence ID" value="WIT11751.1"/>
    <property type="molecule type" value="Genomic_DNA"/>
</dbReference>
<evidence type="ECO:0000313" key="3">
    <source>
        <dbReference type="Proteomes" id="UP001177769"/>
    </source>
</evidence>
<dbReference type="PROSITE" id="PS51257">
    <property type="entry name" value="PROKAR_LIPOPROTEIN"/>
    <property type="match status" value="1"/>
</dbReference>
<accession>A0AA95SQ74</accession>
<evidence type="ECO:0000313" key="2">
    <source>
        <dbReference type="EMBL" id="WIT11751.1"/>
    </source>
</evidence>
<reference evidence="2" key="1">
    <citation type="submission" date="2023-01" db="EMBL/GenBank/DDBJ databases">
        <title>Whole genome sequence of Paucibacter sp. S2-9 isolated from pond sediment.</title>
        <authorList>
            <person name="Jung J.Y."/>
        </authorList>
    </citation>
    <scope>NUCLEOTIDE SEQUENCE</scope>
    <source>
        <strain evidence="2">S2-9</strain>
    </source>
</reference>
<proteinExistence type="predicted"/>
<dbReference type="Proteomes" id="UP001177769">
    <property type="component" value="Chromosome"/>
</dbReference>
<dbReference type="AlphaFoldDB" id="A0AA95SQ74"/>
<sequence>MATRPLMLALALLLAACASPGPAPEKRHSAAELQRYQPSDFRWAPAAGAAERAMLADEQARQRARVARLQRGEAAALAELPAALASAAQFNLEIEALRAPLLAALPGVAQQAPDTQRALLTAAYALYAPAAAPLLWPLLPSLQRPREYAIAAYTLLKAQPELAGALRAQTEAQFPPWREEPRLRALMASLGPPAAARPPLPELLAAPLRPGYPVVFSLQRPSRGQLGLALVRGPDGRFVREPDGRLFAVPQLALSRSGLPGTISMGNTPQGLFTLRGAGTATNPWIGPTPYLHSMLPVEATPAEFEHAAGPALPPAQPWSEALYESFLPPAWAAYEPFKEAWLAGLAGRDEILMHGNTLNPGYYPGAAYAPAVPQAGCLVAAEHWDAADGRLLRSDQLRLAKAFTRSGAEHGYLAVVNLEDDGARAVTLDEVLPLVLQAEQKYLQGKN</sequence>
<keyword evidence="1" id="KW-0732">Signal</keyword>
<feature type="chain" id="PRO_5041689809" evidence="1">
    <location>
        <begin position="24"/>
        <end position="448"/>
    </location>
</feature>
<feature type="signal peptide" evidence="1">
    <location>
        <begin position="1"/>
        <end position="23"/>
    </location>
</feature>
<evidence type="ECO:0000256" key="1">
    <source>
        <dbReference type="SAM" id="SignalP"/>
    </source>
</evidence>
<keyword evidence="3" id="KW-1185">Reference proteome</keyword>
<dbReference type="RefSeq" id="WP_285232836.1">
    <property type="nucleotide sequence ID" value="NZ_CP116346.1"/>
</dbReference>
<protein>
    <submittedName>
        <fullName evidence="2">Uncharacterized protein</fullName>
    </submittedName>
</protein>
<dbReference type="KEGG" id="pais:PFX98_23170"/>